<dbReference type="InParanoid" id="A0A0C2SHC6"/>
<dbReference type="Proteomes" id="UP000054549">
    <property type="component" value="Unassembled WGS sequence"/>
</dbReference>
<feature type="region of interest" description="Disordered" evidence="2">
    <location>
        <begin position="30"/>
        <end position="72"/>
    </location>
</feature>
<gene>
    <name evidence="4" type="ORF">M378DRAFT_179627</name>
</gene>
<organism evidence="4 5">
    <name type="scientific">Amanita muscaria (strain Koide BX008)</name>
    <dbReference type="NCBI Taxonomy" id="946122"/>
    <lineage>
        <taxon>Eukaryota</taxon>
        <taxon>Fungi</taxon>
        <taxon>Dikarya</taxon>
        <taxon>Basidiomycota</taxon>
        <taxon>Agaricomycotina</taxon>
        <taxon>Agaricomycetes</taxon>
        <taxon>Agaricomycetidae</taxon>
        <taxon>Agaricales</taxon>
        <taxon>Pluteineae</taxon>
        <taxon>Amanitaceae</taxon>
        <taxon>Amanita</taxon>
    </lineage>
</organism>
<dbReference type="PROSITE" id="PS50157">
    <property type="entry name" value="ZINC_FINGER_C2H2_2"/>
    <property type="match status" value="1"/>
</dbReference>
<evidence type="ECO:0000259" key="3">
    <source>
        <dbReference type="PROSITE" id="PS50157"/>
    </source>
</evidence>
<dbReference type="EMBL" id="KN818269">
    <property type="protein sequence ID" value="KIL62520.1"/>
    <property type="molecule type" value="Genomic_DNA"/>
</dbReference>
<feature type="compositionally biased region" description="Low complexity" evidence="2">
    <location>
        <begin position="30"/>
        <end position="41"/>
    </location>
</feature>
<dbReference type="OrthoDB" id="3176823at2759"/>
<reference evidence="4 5" key="1">
    <citation type="submission" date="2014-04" db="EMBL/GenBank/DDBJ databases">
        <title>Evolutionary Origins and Diversification of the Mycorrhizal Mutualists.</title>
        <authorList>
            <consortium name="DOE Joint Genome Institute"/>
            <consortium name="Mycorrhizal Genomics Consortium"/>
            <person name="Kohler A."/>
            <person name="Kuo A."/>
            <person name="Nagy L.G."/>
            <person name="Floudas D."/>
            <person name="Copeland A."/>
            <person name="Barry K.W."/>
            <person name="Cichocki N."/>
            <person name="Veneault-Fourrey C."/>
            <person name="LaButti K."/>
            <person name="Lindquist E.A."/>
            <person name="Lipzen A."/>
            <person name="Lundell T."/>
            <person name="Morin E."/>
            <person name="Murat C."/>
            <person name="Riley R."/>
            <person name="Ohm R."/>
            <person name="Sun H."/>
            <person name="Tunlid A."/>
            <person name="Henrissat B."/>
            <person name="Grigoriev I.V."/>
            <person name="Hibbett D.S."/>
            <person name="Martin F."/>
        </authorList>
    </citation>
    <scope>NUCLEOTIDE SEQUENCE [LARGE SCALE GENOMIC DNA]</scope>
    <source>
        <strain evidence="4 5">Koide BX008</strain>
    </source>
</reference>
<dbReference type="HOGENOM" id="CLU_2026127_0_0_1"/>
<keyword evidence="1" id="KW-0479">Metal-binding</keyword>
<feature type="domain" description="C2H2-type" evidence="3">
    <location>
        <begin position="94"/>
        <end position="120"/>
    </location>
</feature>
<dbReference type="Gene3D" id="3.30.160.60">
    <property type="entry name" value="Classic Zinc Finger"/>
    <property type="match status" value="1"/>
</dbReference>
<proteinExistence type="predicted"/>
<name>A0A0C2SHC6_AMAMK</name>
<evidence type="ECO:0000256" key="2">
    <source>
        <dbReference type="SAM" id="MobiDB-lite"/>
    </source>
</evidence>
<keyword evidence="1" id="KW-0863">Zinc-finger</keyword>
<keyword evidence="5" id="KW-1185">Reference proteome</keyword>
<dbReference type="SUPFAM" id="SSF57667">
    <property type="entry name" value="beta-beta-alpha zinc fingers"/>
    <property type="match status" value="1"/>
</dbReference>
<evidence type="ECO:0000313" key="4">
    <source>
        <dbReference type="EMBL" id="KIL62520.1"/>
    </source>
</evidence>
<dbReference type="GO" id="GO:0008270">
    <property type="term" value="F:zinc ion binding"/>
    <property type="evidence" value="ECO:0007669"/>
    <property type="project" value="UniProtKB-KW"/>
</dbReference>
<keyword evidence="1" id="KW-0862">Zinc</keyword>
<accession>A0A0C2SHC6</accession>
<dbReference type="InterPro" id="IPR013087">
    <property type="entry name" value="Znf_C2H2_type"/>
</dbReference>
<evidence type="ECO:0000256" key="1">
    <source>
        <dbReference type="PROSITE-ProRule" id="PRU00042"/>
    </source>
</evidence>
<dbReference type="AlphaFoldDB" id="A0A0C2SHC6"/>
<protein>
    <recommendedName>
        <fullName evidence="3">C2H2-type domain-containing protein</fullName>
    </recommendedName>
</protein>
<dbReference type="InterPro" id="IPR036236">
    <property type="entry name" value="Znf_C2H2_sf"/>
</dbReference>
<evidence type="ECO:0000313" key="5">
    <source>
        <dbReference type="Proteomes" id="UP000054549"/>
    </source>
</evidence>
<sequence>MAVNAHIDAKLRELQDLYHKQQDTLARLRASNATTTTSTRTWNIPLQPTTSTSSSTAPHPQSVTHPRPEYNHAGKNAFGYEMGEVTLEHAKKTHICHCGRGYTRKDSLLRHAAIHASENPYI</sequence>